<dbReference type="Proteomes" id="UP000287300">
    <property type="component" value="Unassembled WGS sequence"/>
</dbReference>
<name>A0A401WPY8_ACEPA</name>
<accession>A0A401WPY8</accession>
<sequence>MPQGGRPPHLEVVEPLDEHEEGELFDHGKRVGDPAGPERVPDLVDLGFNCTCDHLLPTVIVARFMCMRGAL</sequence>
<evidence type="ECO:0000256" key="1">
    <source>
        <dbReference type="SAM" id="MobiDB-lite"/>
    </source>
</evidence>
<protein>
    <submittedName>
        <fullName evidence="2">Uncharacterized protein</fullName>
    </submittedName>
</protein>
<feature type="compositionally biased region" description="Basic and acidic residues" evidence="1">
    <location>
        <begin position="22"/>
        <end position="32"/>
    </location>
</feature>
<proteinExistence type="predicted"/>
<organism evidence="2 3">
    <name type="scientific">Acetobacter pasteurianus NBRC 3188</name>
    <dbReference type="NCBI Taxonomy" id="1226663"/>
    <lineage>
        <taxon>Bacteria</taxon>
        <taxon>Pseudomonadati</taxon>
        <taxon>Pseudomonadota</taxon>
        <taxon>Alphaproteobacteria</taxon>
        <taxon>Acetobacterales</taxon>
        <taxon>Acetobacteraceae</taxon>
        <taxon>Acetobacter</taxon>
    </lineage>
</organism>
<feature type="region of interest" description="Disordered" evidence="1">
    <location>
        <begin position="1"/>
        <end position="37"/>
    </location>
</feature>
<evidence type="ECO:0000313" key="3">
    <source>
        <dbReference type="Proteomes" id="UP000287300"/>
    </source>
</evidence>
<dbReference type="EMBL" id="BDES01000001">
    <property type="protein sequence ID" value="GCD51391.1"/>
    <property type="molecule type" value="Genomic_DNA"/>
</dbReference>
<dbReference type="AlphaFoldDB" id="A0A401WPY8"/>
<gene>
    <name evidence="2" type="ORF">NBRC3188_0088</name>
</gene>
<reference evidence="2 3" key="1">
    <citation type="submission" date="2016-06" db="EMBL/GenBank/DDBJ databases">
        <title>Acetobacter pasteurianus NBRC 3188 whole genome sequencing project.</title>
        <authorList>
            <person name="Matsutani M."/>
            <person name="Shiwa Y."/>
            <person name="Okamoto-Kainuma A."/>
            <person name="Ishikawa M."/>
            <person name="Koizumi Y."/>
            <person name="Yoshikawa H."/>
            <person name="Yakushi T."/>
            <person name="Matsushita K."/>
        </authorList>
    </citation>
    <scope>NUCLEOTIDE SEQUENCE [LARGE SCALE GENOMIC DNA]</scope>
    <source>
        <strain evidence="2 3">NBRC 3188</strain>
    </source>
</reference>
<evidence type="ECO:0000313" key="2">
    <source>
        <dbReference type="EMBL" id="GCD51391.1"/>
    </source>
</evidence>
<comment type="caution">
    <text evidence="2">The sequence shown here is derived from an EMBL/GenBank/DDBJ whole genome shotgun (WGS) entry which is preliminary data.</text>
</comment>